<keyword evidence="4" id="KW-0808">Transferase</keyword>
<feature type="domain" description="Phosphoribosyltransferase" evidence="3">
    <location>
        <begin position="179"/>
        <end position="221"/>
    </location>
</feature>
<evidence type="ECO:0000313" key="5">
    <source>
        <dbReference type="Proteomes" id="UP000572051"/>
    </source>
</evidence>
<dbReference type="GO" id="GO:0016757">
    <property type="term" value="F:glycosyltransferase activity"/>
    <property type="evidence" value="ECO:0007669"/>
    <property type="project" value="UniProtKB-KW"/>
</dbReference>
<reference evidence="4 5" key="1">
    <citation type="submission" date="2020-07" db="EMBL/GenBank/DDBJ databases">
        <title>Sequencing the genomes of 1000 actinobacteria strains.</title>
        <authorList>
            <person name="Klenk H.-P."/>
        </authorList>
    </citation>
    <scope>NUCLEOTIDE SEQUENCE [LARGE SCALE GENOMIC DNA]</scope>
    <source>
        <strain evidence="4 5">DSM 44442</strain>
    </source>
</reference>
<dbReference type="PANTHER" id="PTHR47505">
    <property type="entry name" value="DNA UTILIZATION PROTEIN YHGH"/>
    <property type="match status" value="1"/>
</dbReference>
<dbReference type="InterPro" id="IPR000836">
    <property type="entry name" value="PRTase_dom"/>
</dbReference>
<gene>
    <name evidence="4" type="ORF">HNR10_004370</name>
</gene>
<accession>A0A7Z0EQW2</accession>
<dbReference type="InterPro" id="IPR029057">
    <property type="entry name" value="PRTase-like"/>
</dbReference>
<dbReference type="Gene3D" id="3.40.50.2020">
    <property type="match status" value="1"/>
</dbReference>
<feature type="chain" id="PRO_5038491486" evidence="2">
    <location>
        <begin position="29"/>
        <end position="241"/>
    </location>
</feature>
<dbReference type="CDD" id="cd06223">
    <property type="entry name" value="PRTases_typeI"/>
    <property type="match status" value="1"/>
</dbReference>
<evidence type="ECO:0000256" key="1">
    <source>
        <dbReference type="ARBA" id="ARBA00008007"/>
    </source>
</evidence>
<keyword evidence="2" id="KW-0732">Signal</keyword>
<dbReference type="Proteomes" id="UP000572051">
    <property type="component" value="Unassembled WGS sequence"/>
</dbReference>
<comment type="caution">
    <text evidence="4">The sequence shown here is derived from an EMBL/GenBank/DDBJ whole genome shotgun (WGS) entry which is preliminary data.</text>
</comment>
<dbReference type="AlphaFoldDB" id="A0A7Z0EQW2"/>
<protein>
    <submittedName>
        <fullName evidence="4">Putative amidophosphoribosyltransferase</fullName>
    </submittedName>
</protein>
<proteinExistence type="inferred from homology"/>
<feature type="signal peptide" evidence="2">
    <location>
        <begin position="1"/>
        <end position="28"/>
    </location>
</feature>
<evidence type="ECO:0000259" key="3">
    <source>
        <dbReference type="Pfam" id="PF00156"/>
    </source>
</evidence>
<organism evidence="4 5">
    <name type="scientific">Nocardiopsis aegyptia</name>
    <dbReference type="NCBI Taxonomy" id="220378"/>
    <lineage>
        <taxon>Bacteria</taxon>
        <taxon>Bacillati</taxon>
        <taxon>Actinomycetota</taxon>
        <taxon>Actinomycetes</taxon>
        <taxon>Streptosporangiales</taxon>
        <taxon>Nocardiopsidaceae</taxon>
        <taxon>Nocardiopsis</taxon>
    </lineage>
</organism>
<name>A0A7Z0EQW2_9ACTN</name>
<sequence>MPFANLLVRALRTLLAAVLDLLLPLTCAGCRGPSGPLCGDCLARLDRRPVRCRARPGCPPVWTAGPYAGLDRRVLLAFKEHGTDDLAAPLGARVAAAYTAAGWAGPDTLLVPVPGRGPPRGPVARLAHACVAAAGGDSAGRVAELLRYRHRVRRQVGLGRADRRANRHGVLTAAGVPAGQRGSRAVVVDDVLTTGATVAEAARALRAEGIRVVGAVVLAERLPPHLSAQGEERSSRFYEPS</sequence>
<keyword evidence="4" id="KW-0328">Glycosyltransferase</keyword>
<evidence type="ECO:0000313" key="4">
    <source>
        <dbReference type="EMBL" id="NYJ36489.1"/>
    </source>
</evidence>
<dbReference type="PANTHER" id="PTHR47505:SF1">
    <property type="entry name" value="DNA UTILIZATION PROTEIN YHGH"/>
    <property type="match status" value="1"/>
</dbReference>
<comment type="similarity">
    <text evidence="1">Belongs to the ComF/GntX family.</text>
</comment>
<dbReference type="Pfam" id="PF00156">
    <property type="entry name" value="Pribosyltran"/>
    <property type="match status" value="1"/>
</dbReference>
<keyword evidence="5" id="KW-1185">Reference proteome</keyword>
<evidence type="ECO:0000256" key="2">
    <source>
        <dbReference type="SAM" id="SignalP"/>
    </source>
</evidence>
<dbReference type="RefSeq" id="WP_179826420.1">
    <property type="nucleotide sequence ID" value="NZ_JACCFS010000001.1"/>
</dbReference>
<dbReference type="InterPro" id="IPR051910">
    <property type="entry name" value="ComF/GntX_DNA_util-trans"/>
</dbReference>
<dbReference type="SUPFAM" id="SSF53271">
    <property type="entry name" value="PRTase-like"/>
    <property type="match status" value="1"/>
</dbReference>
<dbReference type="EMBL" id="JACCFS010000001">
    <property type="protein sequence ID" value="NYJ36489.1"/>
    <property type="molecule type" value="Genomic_DNA"/>
</dbReference>